<feature type="domain" description="EfeO-type cupredoxin-like" evidence="2">
    <location>
        <begin position="12"/>
        <end position="108"/>
    </location>
</feature>
<evidence type="ECO:0000313" key="3">
    <source>
        <dbReference type="EMBL" id="MVO77638.1"/>
    </source>
</evidence>
<evidence type="ECO:0000313" key="4">
    <source>
        <dbReference type="Proteomes" id="UP000441389"/>
    </source>
</evidence>
<dbReference type="EMBL" id="WQMS01000007">
    <property type="protein sequence ID" value="MVO77638.1"/>
    <property type="molecule type" value="Genomic_DNA"/>
</dbReference>
<protein>
    <recommendedName>
        <fullName evidence="2">EfeO-type cupredoxin-like domain-containing protein</fullName>
    </recommendedName>
</protein>
<dbReference type="Pfam" id="PF13473">
    <property type="entry name" value="Cupredoxin_1"/>
    <property type="match status" value="1"/>
</dbReference>
<keyword evidence="4" id="KW-1185">Reference proteome</keyword>
<dbReference type="InterPro" id="IPR008972">
    <property type="entry name" value="Cupredoxin"/>
</dbReference>
<gene>
    <name evidence="3" type="ORF">GON01_06780</name>
</gene>
<organism evidence="3 4">
    <name type="scientific">Sphingomonas horti</name>
    <dbReference type="NCBI Taxonomy" id="2682842"/>
    <lineage>
        <taxon>Bacteria</taxon>
        <taxon>Pseudomonadati</taxon>
        <taxon>Pseudomonadota</taxon>
        <taxon>Alphaproteobacteria</taxon>
        <taxon>Sphingomonadales</taxon>
        <taxon>Sphingomonadaceae</taxon>
        <taxon>Sphingomonas</taxon>
    </lineage>
</organism>
<evidence type="ECO:0000256" key="1">
    <source>
        <dbReference type="SAM" id="SignalP"/>
    </source>
</evidence>
<proteinExistence type="predicted"/>
<accession>A0A6I4J0I1</accession>
<feature type="chain" id="PRO_5026098369" description="EfeO-type cupredoxin-like domain-containing protein" evidence="1">
    <location>
        <begin position="27"/>
        <end position="110"/>
    </location>
</feature>
<dbReference type="InterPro" id="IPR052721">
    <property type="entry name" value="ET_Amicyanin"/>
</dbReference>
<dbReference type="InterPro" id="IPR028096">
    <property type="entry name" value="EfeO_Cupredoxin"/>
</dbReference>
<reference evidence="3 4" key="1">
    <citation type="submission" date="2019-12" db="EMBL/GenBank/DDBJ databases">
        <authorList>
            <person name="Huq M.A."/>
        </authorList>
    </citation>
    <scope>NUCLEOTIDE SEQUENCE [LARGE SCALE GENOMIC DNA]</scope>
    <source>
        <strain evidence="3 4">MAH-20</strain>
    </source>
</reference>
<dbReference type="AlphaFoldDB" id="A0A6I4J0I1"/>
<evidence type="ECO:0000259" key="2">
    <source>
        <dbReference type="Pfam" id="PF13473"/>
    </source>
</evidence>
<dbReference type="Proteomes" id="UP000441389">
    <property type="component" value="Unassembled WGS sequence"/>
</dbReference>
<comment type="caution">
    <text evidence="3">The sequence shown here is derived from an EMBL/GenBank/DDBJ whole genome shotgun (WGS) entry which is preliminary data.</text>
</comment>
<sequence>MARYPTAFAASAALLLSLALASPAIAAPKVHVVVMDKLKFGPVPAGLHVGDTIRWVNKDLFRHTATARDGSFNVDLQPGASGTTKLTKAGMIAFFCRYHPGMTGKLAVAK</sequence>
<dbReference type="Gene3D" id="2.60.40.420">
    <property type="entry name" value="Cupredoxins - blue copper proteins"/>
    <property type="match status" value="1"/>
</dbReference>
<name>A0A6I4J0I1_9SPHN</name>
<keyword evidence="1" id="KW-0732">Signal</keyword>
<feature type="signal peptide" evidence="1">
    <location>
        <begin position="1"/>
        <end position="26"/>
    </location>
</feature>
<dbReference type="RefSeq" id="WP_181600216.1">
    <property type="nucleotide sequence ID" value="NZ_WQMS01000007.1"/>
</dbReference>
<dbReference type="SUPFAM" id="SSF49503">
    <property type="entry name" value="Cupredoxins"/>
    <property type="match status" value="1"/>
</dbReference>
<dbReference type="PANTHER" id="PTHR36507">
    <property type="entry name" value="BLL1555 PROTEIN"/>
    <property type="match status" value="1"/>
</dbReference>
<dbReference type="PANTHER" id="PTHR36507:SF1">
    <property type="entry name" value="BLL1555 PROTEIN"/>
    <property type="match status" value="1"/>
</dbReference>